<proteinExistence type="predicted"/>
<dbReference type="AlphaFoldDB" id="A0A1B2DX89"/>
<dbReference type="EMBL" id="CP016809">
    <property type="protein sequence ID" value="ANY72346.1"/>
    <property type="molecule type" value="Genomic_DNA"/>
</dbReference>
<dbReference type="Proteomes" id="UP000189059">
    <property type="component" value="Unassembled WGS sequence"/>
</dbReference>
<keyword evidence="3" id="KW-1185">Reference proteome</keyword>
<evidence type="ECO:0000313" key="2">
    <source>
        <dbReference type="EMBL" id="OOC58254.1"/>
    </source>
</evidence>
<reference evidence="2 3" key="2">
    <citation type="submission" date="2016-12" db="EMBL/GenBank/DDBJ databases">
        <title>Genome sequencing and description of Paenibacillus sp. nov. from high altitude lake in the Indian Trans- Himalayas.</title>
        <authorList>
            <person name="Kiran S."/>
            <person name="Swarnkar M.K."/>
            <person name="Rana A."/>
            <person name="Tewari R."/>
            <person name="Gulati A."/>
        </authorList>
    </citation>
    <scope>NUCLEOTIDE SEQUENCE [LARGE SCALE GENOMIC DNA]</scope>
    <source>
        <strain evidence="2 3">IHBB 9951</strain>
    </source>
</reference>
<name>A0A1B2DX89_9BACL</name>
<dbReference type="KEGG" id="pib:BBD41_06930"/>
<evidence type="ECO:0000313" key="1">
    <source>
        <dbReference type="EMBL" id="ANY72346.1"/>
    </source>
</evidence>
<evidence type="ECO:0000313" key="3">
    <source>
        <dbReference type="Proteomes" id="UP000189059"/>
    </source>
</evidence>
<organism evidence="1">
    <name type="scientific">Paenibacillus ihbetae</name>
    <dbReference type="NCBI Taxonomy" id="1870820"/>
    <lineage>
        <taxon>Bacteria</taxon>
        <taxon>Bacillati</taxon>
        <taxon>Bacillota</taxon>
        <taxon>Bacilli</taxon>
        <taxon>Bacillales</taxon>
        <taxon>Paenibacillaceae</taxon>
        <taxon>Paenibacillus</taxon>
    </lineage>
</organism>
<dbReference type="EMBL" id="MRVI01000002">
    <property type="protein sequence ID" value="OOC58254.1"/>
    <property type="molecule type" value="Genomic_DNA"/>
</dbReference>
<sequence length="65" mass="7447">MAGMLLFFGKRHLVDRITQHVTGCNVSGMIWYNGRRYVTIELLFVSRLAKARLFDAKKLDFLGGN</sequence>
<reference evidence="1" key="1">
    <citation type="submission" date="2016-08" db="EMBL/GenBank/DDBJ databases">
        <title>Complete Genome Seqeunce of Paenibacillus sp. nov. IHBB 9852 from high altitute lake of Indian trans-Himalayas.</title>
        <authorList>
            <person name="Kiran S."/>
            <person name="Swarnkar M.K."/>
            <person name="Rana A."/>
            <person name="Tewari R."/>
            <person name="Gulati A."/>
        </authorList>
    </citation>
    <scope>NUCLEOTIDE SEQUENCE [LARGE SCALE GENOMIC DNA]</scope>
    <source>
        <strain evidence="1">IHBB 9852</strain>
    </source>
</reference>
<gene>
    <name evidence="2" type="ORF">BBD40_21160</name>
    <name evidence="1" type="ORF">BBD41_06930</name>
</gene>
<protein>
    <submittedName>
        <fullName evidence="1">Uncharacterized protein</fullName>
    </submittedName>
</protein>
<accession>A0A1B2DX89</accession>